<organism evidence="1 2">
    <name type="scientific">Chondrus crispus</name>
    <name type="common">Carrageen Irish moss</name>
    <name type="synonym">Polymorpha crispa</name>
    <dbReference type="NCBI Taxonomy" id="2769"/>
    <lineage>
        <taxon>Eukaryota</taxon>
        <taxon>Rhodophyta</taxon>
        <taxon>Florideophyceae</taxon>
        <taxon>Rhodymeniophycidae</taxon>
        <taxon>Gigartinales</taxon>
        <taxon>Gigartinaceae</taxon>
        <taxon>Chondrus</taxon>
    </lineage>
</organism>
<name>R7Q593_CHOCR</name>
<proteinExistence type="predicted"/>
<dbReference type="KEGG" id="ccp:CHC_T00001762001"/>
<protein>
    <submittedName>
        <fullName evidence="1">Uncharacterized protein</fullName>
    </submittedName>
</protein>
<dbReference type="Gramene" id="CDF32998">
    <property type="protein sequence ID" value="CDF32998"/>
    <property type="gene ID" value="CHC_T00001762001"/>
</dbReference>
<dbReference type="Proteomes" id="UP000012073">
    <property type="component" value="Unassembled WGS sequence"/>
</dbReference>
<gene>
    <name evidence="1" type="ORF">CHC_T00001762001</name>
</gene>
<keyword evidence="2" id="KW-1185">Reference proteome</keyword>
<dbReference type="RefSeq" id="XP_005712801.1">
    <property type="nucleotide sequence ID" value="XM_005712744.1"/>
</dbReference>
<dbReference type="GeneID" id="17320520"/>
<evidence type="ECO:0000313" key="2">
    <source>
        <dbReference type="Proteomes" id="UP000012073"/>
    </source>
</evidence>
<reference evidence="2" key="1">
    <citation type="journal article" date="2013" name="Proc. Natl. Acad. Sci. U.S.A.">
        <title>Genome structure and metabolic features in the red seaweed Chondrus crispus shed light on evolution of the Archaeplastida.</title>
        <authorList>
            <person name="Collen J."/>
            <person name="Porcel B."/>
            <person name="Carre W."/>
            <person name="Ball S.G."/>
            <person name="Chaparro C."/>
            <person name="Tonon T."/>
            <person name="Barbeyron T."/>
            <person name="Michel G."/>
            <person name="Noel B."/>
            <person name="Valentin K."/>
            <person name="Elias M."/>
            <person name="Artiguenave F."/>
            <person name="Arun A."/>
            <person name="Aury J.M."/>
            <person name="Barbosa-Neto J.F."/>
            <person name="Bothwell J.H."/>
            <person name="Bouget F.Y."/>
            <person name="Brillet L."/>
            <person name="Cabello-Hurtado F."/>
            <person name="Capella-Gutierrez S."/>
            <person name="Charrier B."/>
            <person name="Cladiere L."/>
            <person name="Cock J.M."/>
            <person name="Coelho S.M."/>
            <person name="Colleoni C."/>
            <person name="Czjzek M."/>
            <person name="Da Silva C."/>
            <person name="Delage L."/>
            <person name="Denoeud F."/>
            <person name="Deschamps P."/>
            <person name="Dittami S.M."/>
            <person name="Gabaldon T."/>
            <person name="Gachon C.M."/>
            <person name="Groisillier A."/>
            <person name="Herve C."/>
            <person name="Jabbari K."/>
            <person name="Katinka M."/>
            <person name="Kloareg B."/>
            <person name="Kowalczyk N."/>
            <person name="Labadie K."/>
            <person name="Leblanc C."/>
            <person name="Lopez P.J."/>
            <person name="McLachlan D.H."/>
            <person name="Meslet-Cladiere L."/>
            <person name="Moustafa A."/>
            <person name="Nehr Z."/>
            <person name="Nyvall Collen P."/>
            <person name="Panaud O."/>
            <person name="Partensky F."/>
            <person name="Poulain J."/>
            <person name="Rensing S.A."/>
            <person name="Rousvoal S."/>
            <person name="Samson G."/>
            <person name="Symeonidi A."/>
            <person name="Weissenbach J."/>
            <person name="Zambounis A."/>
            <person name="Wincker P."/>
            <person name="Boyen C."/>
        </authorList>
    </citation>
    <scope>NUCLEOTIDE SEQUENCE [LARGE SCALE GENOMIC DNA]</scope>
    <source>
        <strain evidence="2">cv. Stackhouse</strain>
    </source>
</reference>
<dbReference type="AlphaFoldDB" id="R7Q593"/>
<sequence length="261" mass="28806">MRRAERKSRTNGQYIKPCAEGCPLPLLACEHRCPPPACTMSLLPHPSSSPDLRGRHDAAPDRRLLAVPDCLESSTTTITEAGSDAEPLASLSNRNGSPTITIFTGGDDNPADSGSASFEESTKYKIMPKRRDEWELQNASNREVQITATKKRSHVFEISRFSGAQGTRTTFRLVPTGKKLKAYDLVREGEENSCCTITVESKHAWSYRIACKPGADDVIALFSFWLVAMSTILPEPRSPRSLFGLRGRSHEKNHMAMQTVA</sequence>
<dbReference type="EMBL" id="HG001629">
    <property type="protein sequence ID" value="CDF32998.1"/>
    <property type="molecule type" value="Genomic_DNA"/>
</dbReference>
<accession>R7Q593</accession>
<evidence type="ECO:0000313" key="1">
    <source>
        <dbReference type="EMBL" id="CDF32998.1"/>
    </source>
</evidence>